<feature type="compositionally biased region" description="Basic residues" evidence="1">
    <location>
        <begin position="181"/>
        <end position="194"/>
    </location>
</feature>
<dbReference type="VEuPathDB" id="FungiDB:CLCR_06633"/>
<feature type="region of interest" description="Disordered" evidence="1">
    <location>
        <begin position="29"/>
        <end position="146"/>
    </location>
</feature>
<feature type="compositionally biased region" description="Polar residues" evidence="1">
    <location>
        <begin position="396"/>
        <end position="407"/>
    </location>
</feature>
<organism evidence="2 3">
    <name type="scientific">Cladophialophora carrionii</name>
    <dbReference type="NCBI Taxonomy" id="86049"/>
    <lineage>
        <taxon>Eukaryota</taxon>
        <taxon>Fungi</taxon>
        <taxon>Dikarya</taxon>
        <taxon>Ascomycota</taxon>
        <taxon>Pezizomycotina</taxon>
        <taxon>Eurotiomycetes</taxon>
        <taxon>Chaetothyriomycetidae</taxon>
        <taxon>Chaetothyriales</taxon>
        <taxon>Herpotrichiellaceae</taxon>
        <taxon>Cladophialophora</taxon>
    </lineage>
</organism>
<evidence type="ECO:0000256" key="1">
    <source>
        <dbReference type="SAM" id="MobiDB-lite"/>
    </source>
</evidence>
<feature type="compositionally biased region" description="Polar residues" evidence="1">
    <location>
        <begin position="732"/>
        <end position="741"/>
    </location>
</feature>
<dbReference type="Proteomes" id="UP000094526">
    <property type="component" value="Unassembled WGS sequence"/>
</dbReference>
<accession>A0A1C1CPR7</accession>
<keyword evidence="3" id="KW-1185">Reference proteome</keyword>
<name>A0A1C1CPR7_9EURO</name>
<feature type="region of interest" description="Disordered" evidence="1">
    <location>
        <begin position="377"/>
        <end position="409"/>
    </location>
</feature>
<sequence>MTQSSGTMPTSMAYLDKHLPGLPNIAFEMEEEASGLPRTGVVSPGDHASTVSAPRSRIPQFRQSRRWARRHGWAEPPTPPPHPLRAKDSFLDDHPTADEVKGKQLSKREKSFEQQRALPKQTHLQRPHPVEETKRPNNDRSITESSLDSLHNGAVWARTAECWRFVKPTVSRLPRPGRQVWPRKRSMSKKATGTKRRDAGRGAAAIISLPAGIRTHIANTGRQRDAAVSKRVTSSPAHRRSLSVLKGRSYRQNDGARANLTISLIPSLHDPLKDRSFSDECREMLRSFGSNSDWLLASRRSLLCEGWDLMTPGRAVKRVSLQSQHRRPRSQHETKNGNESVIAGPARSSVILHHTGPIAKPSSATLDGLTSVQGTDQTTSAWSISHGPRRNARAGSDSQKLQLQQQERVAPSLRLRPARSIMSIDTLAGIEAQVHGDLQTKIDSAPPKTSMESSVSTTVHRYRGPPPNIPLPALPPEALDQQSSGTRSSGDEASLMLRRESSATSVEFTRRTLSGPRAEKVRARRMRDLADSRSHSEKSSIHTEQDTASKPMPANNISDELDRFPAVPDSCSASIGSISVRSAPSHHQSTRKRPIHQVRRMSTSSSAVLPSKPPCQILSQSNIFVVVDSNPVTASFRAGAMSPAPSIGGRGGSPDRNTLQQVHKPSKLKDLLVHKQGPLESPKAETTLRGSQGQQSLTPGRRPGSRSSGNNKRPATSDSRHQHSSSDEHSQTNKGSASAQKTPKKSTKRRRWNSDDINLIMLLNHDLEAFYTKIRDQEEIVRKQEEKIKWQAHQIQMMSRVFAPMDRSRSERATSLLADSPKLPPMAGETPYLHGVDRNSWSGSRDWQQPDIVIQSPLSIIEEQSLNSRSQRKPLGQADPSRITALPELNDESGPGVPKASVMHESPVRSHNTTAIPRYYRS</sequence>
<feature type="compositionally biased region" description="Basic and acidic residues" evidence="1">
    <location>
        <begin position="85"/>
        <end position="113"/>
    </location>
</feature>
<feature type="compositionally biased region" description="Basic residues" evidence="1">
    <location>
        <begin position="742"/>
        <end position="751"/>
    </location>
</feature>
<feature type="compositionally biased region" description="Polar residues" evidence="1">
    <location>
        <begin position="688"/>
        <end position="698"/>
    </location>
</feature>
<comment type="caution">
    <text evidence="2">The sequence shown here is derived from an EMBL/GenBank/DDBJ whole genome shotgun (WGS) entry which is preliminary data.</text>
</comment>
<feature type="compositionally biased region" description="Basic and acidic residues" evidence="1">
    <location>
        <begin position="128"/>
        <end position="142"/>
    </location>
</feature>
<feature type="region of interest" description="Disordered" evidence="1">
    <location>
        <begin position="176"/>
        <end position="200"/>
    </location>
</feature>
<feature type="compositionally biased region" description="Pro residues" evidence="1">
    <location>
        <begin position="464"/>
        <end position="475"/>
    </location>
</feature>
<feature type="region of interest" description="Disordered" evidence="1">
    <location>
        <begin position="441"/>
        <end position="560"/>
    </location>
</feature>
<feature type="compositionally biased region" description="Basic and acidic residues" evidence="1">
    <location>
        <begin position="718"/>
        <end position="731"/>
    </location>
</feature>
<reference evidence="3" key="1">
    <citation type="submission" date="2015-07" db="EMBL/GenBank/DDBJ databases">
        <authorList>
            <person name="Teixeira M.M."/>
            <person name="Souza R.C."/>
            <person name="Almeida L.G."/>
            <person name="Vicente V.A."/>
            <person name="de Hoog S."/>
            <person name="Bocca A.L."/>
            <person name="de Almeida S.R."/>
            <person name="Vasconcelos A.T."/>
            <person name="Felipe M.S."/>
        </authorList>
    </citation>
    <scope>NUCLEOTIDE SEQUENCE [LARGE SCALE GENOMIC DNA]</scope>
    <source>
        <strain evidence="3">KSF</strain>
    </source>
</reference>
<feature type="compositionally biased region" description="Basic and acidic residues" evidence="1">
    <location>
        <begin position="517"/>
        <end position="547"/>
    </location>
</feature>
<evidence type="ECO:0000313" key="3">
    <source>
        <dbReference type="Proteomes" id="UP000094526"/>
    </source>
</evidence>
<dbReference type="OrthoDB" id="4144187at2759"/>
<feature type="region of interest" description="Disordered" evidence="1">
    <location>
        <begin position="866"/>
        <end position="922"/>
    </location>
</feature>
<feature type="compositionally biased region" description="Polar residues" evidence="1">
    <location>
        <begin position="705"/>
        <end position="717"/>
    </location>
</feature>
<feature type="compositionally biased region" description="Polar residues" evidence="1">
    <location>
        <begin position="450"/>
        <end position="459"/>
    </location>
</feature>
<dbReference type="AlphaFoldDB" id="A0A1C1CPR7"/>
<feature type="region of interest" description="Disordered" evidence="1">
    <location>
        <begin position="319"/>
        <end position="342"/>
    </location>
</feature>
<dbReference type="EMBL" id="LGRB01000010">
    <property type="protein sequence ID" value="OCT50507.1"/>
    <property type="molecule type" value="Genomic_DNA"/>
</dbReference>
<feature type="region of interest" description="Disordered" evidence="1">
    <location>
        <begin position="638"/>
        <end position="751"/>
    </location>
</feature>
<gene>
    <name evidence="2" type="ORF">CLCR_06633</name>
</gene>
<dbReference type="VEuPathDB" id="FungiDB:G647_05499"/>
<feature type="region of interest" description="Disordered" evidence="1">
    <location>
        <begin position="579"/>
        <end position="613"/>
    </location>
</feature>
<evidence type="ECO:0000313" key="2">
    <source>
        <dbReference type="EMBL" id="OCT50507.1"/>
    </source>
</evidence>
<feature type="region of interest" description="Disordered" evidence="1">
    <location>
        <begin position="812"/>
        <end position="847"/>
    </location>
</feature>
<feature type="compositionally biased region" description="Basic residues" evidence="1">
    <location>
        <begin position="588"/>
        <end position="599"/>
    </location>
</feature>
<protein>
    <submittedName>
        <fullName evidence="2">Uncharacterized protein</fullName>
    </submittedName>
</protein>
<proteinExistence type="predicted"/>